<keyword evidence="6 14" id="KW-0132">Cell division</keyword>
<evidence type="ECO:0000256" key="3">
    <source>
        <dbReference type="ARBA" id="ARBA00012211"/>
    </source>
</evidence>
<dbReference type="EMBL" id="PFAS01000014">
    <property type="protein sequence ID" value="PIT94045.1"/>
    <property type="molecule type" value="Genomic_DNA"/>
</dbReference>
<comment type="similarity">
    <text evidence="14">Belongs to the MurCDEF family.</text>
</comment>
<evidence type="ECO:0000256" key="11">
    <source>
        <dbReference type="ARBA" id="ARBA00023306"/>
    </source>
</evidence>
<dbReference type="HAMAP" id="MF_00046">
    <property type="entry name" value="MurC"/>
    <property type="match status" value="1"/>
</dbReference>
<dbReference type="Gene3D" id="3.40.1190.10">
    <property type="entry name" value="Mur-like, catalytic domain"/>
    <property type="match status" value="1"/>
</dbReference>
<feature type="domain" description="Mur ligase central" evidence="17">
    <location>
        <begin position="119"/>
        <end position="298"/>
    </location>
</feature>
<keyword evidence="7 14" id="KW-0547">Nucleotide-binding</keyword>
<dbReference type="PANTHER" id="PTHR43445">
    <property type="entry name" value="UDP-N-ACETYLMURAMATE--L-ALANINE LIGASE-RELATED"/>
    <property type="match status" value="1"/>
</dbReference>
<evidence type="ECO:0000259" key="15">
    <source>
        <dbReference type="Pfam" id="PF01225"/>
    </source>
</evidence>
<keyword evidence="11 14" id="KW-0131">Cell cycle</keyword>
<dbReference type="NCBIfam" id="TIGR01082">
    <property type="entry name" value="murC"/>
    <property type="match status" value="1"/>
</dbReference>
<evidence type="ECO:0000256" key="1">
    <source>
        <dbReference type="ARBA" id="ARBA00004496"/>
    </source>
</evidence>
<name>A0A2M6WMN3_9BACT</name>
<dbReference type="Pfam" id="PF02875">
    <property type="entry name" value="Mur_ligase_C"/>
    <property type="match status" value="1"/>
</dbReference>
<evidence type="ECO:0000313" key="19">
    <source>
        <dbReference type="Proteomes" id="UP000229335"/>
    </source>
</evidence>
<organism evidence="18 19">
    <name type="scientific">Candidatus Falkowbacteria bacterium CG10_big_fil_rev_8_21_14_0_10_43_11</name>
    <dbReference type="NCBI Taxonomy" id="1974568"/>
    <lineage>
        <taxon>Bacteria</taxon>
        <taxon>Candidatus Falkowiibacteriota</taxon>
    </lineage>
</organism>
<comment type="subcellular location">
    <subcellularLocation>
        <location evidence="1 14">Cytoplasm</location>
    </subcellularLocation>
</comment>
<evidence type="ECO:0000256" key="14">
    <source>
        <dbReference type="HAMAP-Rule" id="MF_00046"/>
    </source>
</evidence>
<dbReference type="InterPro" id="IPR000713">
    <property type="entry name" value="Mur_ligase_N"/>
</dbReference>
<dbReference type="InterPro" id="IPR036615">
    <property type="entry name" value="Mur_ligase_C_dom_sf"/>
</dbReference>
<evidence type="ECO:0000256" key="4">
    <source>
        <dbReference type="ARBA" id="ARBA00022490"/>
    </source>
</evidence>
<dbReference type="Pfam" id="PF08245">
    <property type="entry name" value="Mur_ligase_M"/>
    <property type="match status" value="1"/>
</dbReference>
<proteinExistence type="inferred from homology"/>
<evidence type="ECO:0000256" key="2">
    <source>
        <dbReference type="ARBA" id="ARBA00004752"/>
    </source>
</evidence>
<dbReference type="Pfam" id="PF01225">
    <property type="entry name" value="Mur_ligase"/>
    <property type="match status" value="1"/>
</dbReference>
<evidence type="ECO:0000256" key="5">
    <source>
        <dbReference type="ARBA" id="ARBA00022598"/>
    </source>
</evidence>
<comment type="catalytic activity">
    <reaction evidence="13 14">
        <text>UDP-N-acetyl-alpha-D-muramate + L-alanine + ATP = UDP-N-acetyl-alpha-D-muramoyl-L-alanine + ADP + phosphate + H(+)</text>
        <dbReference type="Rhea" id="RHEA:23372"/>
        <dbReference type="ChEBI" id="CHEBI:15378"/>
        <dbReference type="ChEBI" id="CHEBI:30616"/>
        <dbReference type="ChEBI" id="CHEBI:43474"/>
        <dbReference type="ChEBI" id="CHEBI:57972"/>
        <dbReference type="ChEBI" id="CHEBI:70757"/>
        <dbReference type="ChEBI" id="CHEBI:83898"/>
        <dbReference type="ChEBI" id="CHEBI:456216"/>
        <dbReference type="EC" id="6.3.2.8"/>
    </reaction>
</comment>
<evidence type="ECO:0000256" key="12">
    <source>
        <dbReference type="ARBA" id="ARBA00023316"/>
    </source>
</evidence>
<dbReference type="EC" id="6.3.2.8" evidence="3 14"/>
<evidence type="ECO:0000256" key="13">
    <source>
        <dbReference type="ARBA" id="ARBA00047833"/>
    </source>
</evidence>
<dbReference type="GO" id="GO:0009252">
    <property type="term" value="P:peptidoglycan biosynthetic process"/>
    <property type="evidence" value="ECO:0007669"/>
    <property type="project" value="UniProtKB-UniRule"/>
</dbReference>
<evidence type="ECO:0000256" key="10">
    <source>
        <dbReference type="ARBA" id="ARBA00022984"/>
    </source>
</evidence>
<evidence type="ECO:0000256" key="6">
    <source>
        <dbReference type="ARBA" id="ARBA00022618"/>
    </source>
</evidence>
<feature type="domain" description="Mur ligase N-terminal catalytic" evidence="15">
    <location>
        <begin position="14"/>
        <end position="115"/>
    </location>
</feature>
<evidence type="ECO:0000313" key="18">
    <source>
        <dbReference type="EMBL" id="PIT94045.1"/>
    </source>
</evidence>
<dbReference type="InterPro" id="IPR005758">
    <property type="entry name" value="UDP-N-AcMur_Ala_ligase_MurC"/>
</dbReference>
<accession>A0A2M6WMN3</accession>
<dbReference type="GO" id="GO:0051301">
    <property type="term" value="P:cell division"/>
    <property type="evidence" value="ECO:0007669"/>
    <property type="project" value="UniProtKB-KW"/>
</dbReference>
<comment type="function">
    <text evidence="14">Cell wall formation.</text>
</comment>
<evidence type="ECO:0000256" key="9">
    <source>
        <dbReference type="ARBA" id="ARBA00022960"/>
    </source>
</evidence>
<dbReference type="InterPro" id="IPR013221">
    <property type="entry name" value="Mur_ligase_cen"/>
</dbReference>
<dbReference type="Gene3D" id="3.40.50.720">
    <property type="entry name" value="NAD(P)-binding Rossmann-like Domain"/>
    <property type="match status" value="1"/>
</dbReference>
<keyword evidence="12 14" id="KW-0961">Cell wall biogenesis/degradation</keyword>
<dbReference type="PANTHER" id="PTHR43445:SF3">
    <property type="entry name" value="UDP-N-ACETYLMURAMATE--L-ALANINE LIGASE"/>
    <property type="match status" value="1"/>
</dbReference>
<protein>
    <recommendedName>
        <fullName evidence="3 14">UDP-N-acetylmuramate--L-alanine ligase</fullName>
        <ecNumber evidence="3 14">6.3.2.8</ecNumber>
    </recommendedName>
    <alternativeName>
        <fullName evidence="14">UDP-N-acetylmuramoyl-L-alanine synthetase</fullName>
    </alternativeName>
</protein>
<comment type="pathway">
    <text evidence="2 14">Cell wall biogenesis; peptidoglycan biosynthesis.</text>
</comment>
<dbReference type="InterPro" id="IPR036565">
    <property type="entry name" value="Mur-like_cat_sf"/>
</dbReference>
<keyword evidence="10 14" id="KW-0573">Peptidoglycan synthesis</keyword>
<dbReference type="SUPFAM" id="SSF53244">
    <property type="entry name" value="MurD-like peptide ligases, peptide-binding domain"/>
    <property type="match status" value="1"/>
</dbReference>
<dbReference type="Gene3D" id="3.90.190.20">
    <property type="entry name" value="Mur ligase, C-terminal domain"/>
    <property type="match status" value="1"/>
</dbReference>
<dbReference type="GO" id="GO:0008360">
    <property type="term" value="P:regulation of cell shape"/>
    <property type="evidence" value="ECO:0007669"/>
    <property type="project" value="UniProtKB-KW"/>
</dbReference>
<dbReference type="GO" id="GO:0071555">
    <property type="term" value="P:cell wall organization"/>
    <property type="evidence" value="ECO:0007669"/>
    <property type="project" value="UniProtKB-KW"/>
</dbReference>
<evidence type="ECO:0000256" key="7">
    <source>
        <dbReference type="ARBA" id="ARBA00022741"/>
    </source>
</evidence>
<sequence length="459" mass="51458">MQVREKQLKPLRNIYFIGIKGVGMTALAQILSAQGKKVSGSDTPEKFFTDKVLKRAKIPFVEGFAAINIPADAELIIRSGAYTAENNAEVAEAIKRELPILTQAEVLAELFNDKYGIAVCGSHGKTTTSALLAFILWQTGLDPTAAIGSAVPQFSGNALVGKGKIMVIEADEYQNKLKLYQPKIVVLNNIDYDHPDFFKTPRAYRQAFVDFVKKIPRDCFTVVNFNNQEAKLAAKNCRTRVFSYGYTTLDKYRILPDIVLKNGWQYFYLQKGKQDLGEFKMQIIGRHNVENATAVIATCLELKISLAKVKRALAKFKGTARRMEILGKYKGALFIDDYAHHPTEIQATLLALRQQYQRQRIICAFMPHTYTRTKALFDDFAKSFINADEIIILPIYGSAREKQGGVSSEELAKKIGKNTLYASSIQSCAAYLKQRVTKKNIVVLMGAGDAFRVWHNLKQ</sequence>
<dbReference type="GO" id="GO:0005524">
    <property type="term" value="F:ATP binding"/>
    <property type="evidence" value="ECO:0007669"/>
    <property type="project" value="UniProtKB-UniRule"/>
</dbReference>
<dbReference type="GO" id="GO:0008763">
    <property type="term" value="F:UDP-N-acetylmuramate-L-alanine ligase activity"/>
    <property type="evidence" value="ECO:0007669"/>
    <property type="project" value="UniProtKB-UniRule"/>
</dbReference>
<dbReference type="SUPFAM" id="SSF53623">
    <property type="entry name" value="MurD-like peptide ligases, catalytic domain"/>
    <property type="match status" value="1"/>
</dbReference>
<dbReference type="SUPFAM" id="SSF51984">
    <property type="entry name" value="MurCD N-terminal domain"/>
    <property type="match status" value="1"/>
</dbReference>
<dbReference type="GO" id="GO:0005737">
    <property type="term" value="C:cytoplasm"/>
    <property type="evidence" value="ECO:0007669"/>
    <property type="project" value="UniProtKB-SubCell"/>
</dbReference>
<comment type="caution">
    <text evidence="18">The sequence shown here is derived from an EMBL/GenBank/DDBJ whole genome shotgun (WGS) entry which is preliminary data.</text>
</comment>
<dbReference type="InterPro" id="IPR050061">
    <property type="entry name" value="MurCDEF_pg_biosynth"/>
</dbReference>
<dbReference type="UniPathway" id="UPA00219"/>
<keyword evidence="8 14" id="KW-0067">ATP-binding</keyword>
<dbReference type="InterPro" id="IPR004101">
    <property type="entry name" value="Mur_ligase_C"/>
</dbReference>
<dbReference type="AlphaFoldDB" id="A0A2M6WMN3"/>
<feature type="domain" description="Mur ligase C-terminal" evidence="16">
    <location>
        <begin position="321"/>
        <end position="448"/>
    </location>
</feature>
<evidence type="ECO:0000256" key="8">
    <source>
        <dbReference type="ARBA" id="ARBA00022840"/>
    </source>
</evidence>
<evidence type="ECO:0000259" key="17">
    <source>
        <dbReference type="Pfam" id="PF08245"/>
    </source>
</evidence>
<keyword evidence="5 14" id="KW-0436">Ligase</keyword>
<feature type="binding site" evidence="14">
    <location>
        <begin position="121"/>
        <end position="127"/>
    </location>
    <ligand>
        <name>ATP</name>
        <dbReference type="ChEBI" id="CHEBI:30616"/>
    </ligand>
</feature>
<reference evidence="19" key="1">
    <citation type="submission" date="2017-09" db="EMBL/GenBank/DDBJ databases">
        <title>Depth-based differentiation of microbial function through sediment-hosted aquifers and enrichment of novel symbionts in the deep terrestrial subsurface.</title>
        <authorList>
            <person name="Probst A.J."/>
            <person name="Ladd B."/>
            <person name="Jarett J.K."/>
            <person name="Geller-Mcgrath D.E."/>
            <person name="Sieber C.M.K."/>
            <person name="Emerson J.B."/>
            <person name="Anantharaman K."/>
            <person name="Thomas B.C."/>
            <person name="Malmstrom R."/>
            <person name="Stieglmeier M."/>
            <person name="Klingl A."/>
            <person name="Woyke T."/>
            <person name="Ryan C.M."/>
            <person name="Banfield J.F."/>
        </authorList>
    </citation>
    <scope>NUCLEOTIDE SEQUENCE [LARGE SCALE GENOMIC DNA]</scope>
</reference>
<keyword evidence="4 14" id="KW-0963">Cytoplasm</keyword>
<dbReference type="Proteomes" id="UP000229335">
    <property type="component" value="Unassembled WGS sequence"/>
</dbReference>
<evidence type="ECO:0000259" key="16">
    <source>
        <dbReference type="Pfam" id="PF02875"/>
    </source>
</evidence>
<keyword evidence="9 14" id="KW-0133">Cell shape</keyword>
<gene>
    <name evidence="14 18" type="primary">murC</name>
    <name evidence="18" type="ORF">COU00_01110</name>
</gene>